<keyword evidence="2 5" id="KW-0812">Transmembrane</keyword>
<accession>A0A1F5FFG5</accession>
<evidence type="ECO:0000256" key="2">
    <source>
        <dbReference type="ARBA" id="ARBA00022692"/>
    </source>
</evidence>
<comment type="caution">
    <text evidence="7">The sequence shown here is derived from an EMBL/GenBank/DDBJ whole genome shotgun (WGS) entry which is preliminary data.</text>
</comment>
<dbReference type="InterPro" id="IPR051533">
    <property type="entry name" value="WaaL-like"/>
</dbReference>
<evidence type="ECO:0000256" key="5">
    <source>
        <dbReference type="SAM" id="Phobius"/>
    </source>
</evidence>
<dbReference type="InterPro" id="IPR007016">
    <property type="entry name" value="O-antigen_ligase-rel_domated"/>
</dbReference>
<gene>
    <name evidence="7" type="ORF">A2368_03515</name>
</gene>
<name>A0A1F5FFG5_9BACT</name>
<feature type="transmembrane region" description="Helical" evidence="5">
    <location>
        <begin position="139"/>
        <end position="161"/>
    </location>
</feature>
<protein>
    <recommendedName>
        <fullName evidence="6">O-antigen ligase-related domain-containing protein</fullName>
    </recommendedName>
</protein>
<feature type="transmembrane region" description="Helical" evidence="5">
    <location>
        <begin position="109"/>
        <end position="127"/>
    </location>
</feature>
<dbReference type="Pfam" id="PF04932">
    <property type="entry name" value="Wzy_C"/>
    <property type="match status" value="1"/>
</dbReference>
<keyword evidence="3 5" id="KW-1133">Transmembrane helix</keyword>
<feature type="transmembrane region" description="Helical" evidence="5">
    <location>
        <begin position="12"/>
        <end position="31"/>
    </location>
</feature>
<proteinExistence type="predicted"/>
<feature type="domain" description="O-antigen ligase-related" evidence="6">
    <location>
        <begin position="223"/>
        <end position="377"/>
    </location>
</feature>
<dbReference type="PANTHER" id="PTHR37422:SF13">
    <property type="entry name" value="LIPOPOLYSACCHARIDE BIOSYNTHESIS PROTEIN PA4999-RELATED"/>
    <property type="match status" value="1"/>
</dbReference>
<evidence type="ECO:0000256" key="4">
    <source>
        <dbReference type="ARBA" id="ARBA00023136"/>
    </source>
</evidence>
<evidence type="ECO:0000313" key="8">
    <source>
        <dbReference type="Proteomes" id="UP000176682"/>
    </source>
</evidence>
<feature type="transmembrane region" description="Helical" evidence="5">
    <location>
        <begin position="369"/>
        <end position="388"/>
    </location>
</feature>
<dbReference type="GO" id="GO:0016020">
    <property type="term" value="C:membrane"/>
    <property type="evidence" value="ECO:0007669"/>
    <property type="project" value="UniProtKB-SubCell"/>
</dbReference>
<organism evidence="7 8">
    <name type="scientific">Candidatus Collierbacteria bacterium RIFOXYB1_FULL_49_13</name>
    <dbReference type="NCBI Taxonomy" id="1817728"/>
    <lineage>
        <taxon>Bacteria</taxon>
        <taxon>Candidatus Collieribacteriota</taxon>
    </lineage>
</organism>
<feature type="transmembrane region" description="Helical" evidence="5">
    <location>
        <begin position="80"/>
        <end position="97"/>
    </location>
</feature>
<feature type="transmembrane region" description="Helical" evidence="5">
    <location>
        <begin position="51"/>
        <end position="68"/>
    </location>
</feature>
<dbReference type="EMBL" id="MFAM01000048">
    <property type="protein sequence ID" value="OGD78405.1"/>
    <property type="molecule type" value="Genomic_DNA"/>
</dbReference>
<feature type="transmembrane region" description="Helical" evidence="5">
    <location>
        <begin position="214"/>
        <end position="230"/>
    </location>
</feature>
<feature type="transmembrane region" description="Helical" evidence="5">
    <location>
        <begin position="187"/>
        <end position="207"/>
    </location>
</feature>
<evidence type="ECO:0000256" key="3">
    <source>
        <dbReference type="ARBA" id="ARBA00022989"/>
    </source>
</evidence>
<reference evidence="7 8" key="1">
    <citation type="journal article" date="2016" name="Nat. Commun.">
        <title>Thousands of microbial genomes shed light on interconnected biogeochemical processes in an aquifer system.</title>
        <authorList>
            <person name="Anantharaman K."/>
            <person name="Brown C.T."/>
            <person name="Hug L.A."/>
            <person name="Sharon I."/>
            <person name="Castelle C.J."/>
            <person name="Probst A.J."/>
            <person name="Thomas B.C."/>
            <person name="Singh A."/>
            <person name="Wilkins M.J."/>
            <person name="Karaoz U."/>
            <person name="Brodie E.L."/>
            <person name="Williams K.H."/>
            <person name="Hubbard S.S."/>
            <person name="Banfield J.F."/>
        </authorList>
    </citation>
    <scope>NUCLEOTIDE SEQUENCE [LARGE SCALE GENOMIC DNA]</scope>
</reference>
<dbReference type="PANTHER" id="PTHR37422">
    <property type="entry name" value="TEICHURONIC ACID BIOSYNTHESIS PROTEIN TUAE"/>
    <property type="match status" value="1"/>
</dbReference>
<evidence type="ECO:0000259" key="6">
    <source>
        <dbReference type="Pfam" id="PF04932"/>
    </source>
</evidence>
<feature type="transmembrane region" description="Helical" evidence="5">
    <location>
        <begin position="400"/>
        <end position="422"/>
    </location>
</feature>
<evidence type="ECO:0000313" key="7">
    <source>
        <dbReference type="EMBL" id="OGD78405.1"/>
    </source>
</evidence>
<feature type="transmembrane region" description="Helical" evidence="5">
    <location>
        <begin position="236"/>
        <end position="252"/>
    </location>
</feature>
<feature type="transmembrane region" description="Helical" evidence="5">
    <location>
        <begin position="257"/>
        <end position="276"/>
    </location>
</feature>
<keyword evidence="4 5" id="KW-0472">Membrane</keyword>
<sequence length="448" mass="50262">MPAKPKSIVRSWRFSLVKYLLIAVAIFVPLYPKFPLFFLPGSTVAVRVEDLLLGALALVLVTEFKFFLKLHQTLIGKMFLLYFLVGFLAVLNGIFIVRTIPPSLILLHYFRRLEYTIPFFAAFYLSAGAKSLRFFVESIWPVAFLIFVYALGQLAHLIPIISTQNEEYSKGIAMTLQPGVNIPSTFAGHYDLATYLVCILSLLTVFITQAKIRTKFVFGTLWLCLFWLLLQTGHRISFAALLLIIPFLLIITKRIKLIPLFIIIVIIGLANAPRLTGRLESVFRIFEFSHSRSFTFVEPIAAADATILVNTPTPTLRPVQQDRSTSIRLDVEWPRALRAFAKNPFLGTGFASITLATDNDYLRALGETGFLGLLSFLGLIVIITGDTIDLSRHGTGLTKTYALGMLGFIMSMCLIATFIDVFEASKTATLFWLYTGFISGLRYHAQKN</sequence>
<dbReference type="AlphaFoldDB" id="A0A1F5FFG5"/>
<dbReference type="Proteomes" id="UP000176682">
    <property type="component" value="Unassembled WGS sequence"/>
</dbReference>
<feature type="transmembrane region" description="Helical" evidence="5">
    <location>
        <begin position="428"/>
        <end position="445"/>
    </location>
</feature>
<comment type="subcellular location">
    <subcellularLocation>
        <location evidence="1">Membrane</location>
        <topology evidence="1">Multi-pass membrane protein</topology>
    </subcellularLocation>
</comment>
<evidence type="ECO:0000256" key="1">
    <source>
        <dbReference type="ARBA" id="ARBA00004141"/>
    </source>
</evidence>